<name>A0AAD7FBU1_9AGAR</name>
<keyword evidence="2" id="KW-1185">Reference proteome</keyword>
<dbReference type="EMBL" id="JARKIF010000034">
    <property type="protein sequence ID" value="KAJ7610834.1"/>
    <property type="molecule type" value="Genomic_DNA"/>
</dbReference>
<protein>
    <submittedName>
        <fullName evidence="1">Uncharacterized protein</fullName>
    </submittedName>
</protein>
<comment type="caution">
    <text evidence="1">The sequence shown here is derived from an EMBL/GenBank/DDBJ whole genome shotgun (WGS) entry which is preliminary data.</text>
</comment>
<gene>
    <name evidence="1" type="ORF">FB45DRAFT_1037729</name>
</gene>
<reference evidence="1" key="1">
    <citation type="submission" date="2023-03" db="EMBL/GenBank/DDBJ databases">
        <title>Massive genome expansion in bonnet fungi (Mycena s.s.) driven by repeated elements and novel gene families across ecological guilds.</title>
        <authorList>
            <consortium name="Lawrence Berkeley National Laboratory"/>
            <person name="Harder C.B."/>
            <person name="Miyauchi S."/>
            <person name="Viragh M."/>
            <person name="Kuo A."/>
            <person name="Thoen E."/>
            <person name="Andreopoulos B."/>
            <person name="Lu D."/>
            <person name="Skrede I."/>
            <person name="Drula E."/>
            <person name="Henrissat B."/>
            <person name="Morin E."/>
            <person name="Kohler A."/>
            <person name="Barry K."/>
            <person name="LaButti K."/>
            <person name="Morin E."/>
            <person name="Salamov A."/>
            <person name="Lipzen A."/>
            <person name="Mereny Z."/>
            <person name="Hegedus B."/>
            <person name="Baldrian P."/>
            <person name="Stursova M."/>
            <person name="Weitz H."/>
            <person name="Taylor A."/>
            <person name="Grigoriev I.V."/>
            <person name="Nagy L.G."/>
            <person name="Martin F."/>
            <person name="Kauserud H."/>
        </authorList>
    </citation>
    <scope>NUCLEOTIDE SEQUENCE</scope>
    <source>
        <strain evidence="1">9284</strain>
    </source>
</reference>
<organism evidence="1 2">
    <name type="scientific">Roridomyces roridus</name>
    <dbReference type="NCBI Taxonomy" id="1738132"/>
    <lineage>
        <taxon>Eukaryota</taxon>
        <taxon>Fungi</taxon>
        <taxon>Dikarya</taxon>
        <taxon>Basidiomycota</taxon>
        <taxon>Agaricomycotina</taxon>
        <taxon>Agaricomycetes</taxon>
        <taxon>Agaricomycetidae</taxon>
        <taxon>Agaricales</taxon>
        <taxon>Marasmiineae</taxon>
        <taxon>Mycenaceae</taxon>
        <taxon>Roridomyces</taxon>
    </lineage>
</organism>
<dbReference type="AlphaFoldDB" id="A0AAD7FBU1"/>
<sequence>MVPWNADAWATNADGLFELMQSIPDLDHPPFAIQIHTQQSRDDHDSRIEVTQTRKFQTIHSLLQRILTHLVKSPHYSGVLLNVLRSFVQYSPQLFRLLVDKYKYQRVHHEDEDVFQFFRDHTPKFIFTDFGDADGAPIVWGSHGDAENVIFITNRLVHVLDPDSRPPAGLSPEEVSERRDQHELLFVATVMQELVYTATNYLWDNIVLIPYPGCPLKYESGWATEIKYFGFMLQFACDRNDLQNPDLLWKIRHVLAGATDGSLRAIRPKDIRRILWSVAKNNIFPTPREFLPSITLPEDQATLRALPTDGELLKLEELYNEGVEYSTKPIELPGDMVVILRGCSRGYP</sequence>
<evidence type="ECO:0000313" key="2">
    <source>
        <dbReference type="Proteomes" id="UP001221142"/>
    </source>
</evidence>
<proteinExistence type="predicted"/>
<evidence type="ECO:0000313" key="1">
    <source>
        <dbReference type="EMBL" id="KAJ7610834.1"/>
    </source>
</evidence>
<accession>A0AAD7FBU1</accession>
<dbReference type="Proteomes" id="UP001221142">
    <property type="component" value="Unassembled WGS sequence"/>
</dbReference>